<dbReference type="PANTHER" id="PTHR43157">
    <property type="entry name" value="PHOSPHATIDYLINOSITOL-GLYCAN BIOSYNTHESIS CLASS F PROTEIN-RELATED"/>
    <property type="match status" value="1"/>
</dbReference>
<dbReference type="PRINTS" id="PR00080">
    <property type="entry name" value="SDRFAMILY"/>
</dbReference>
<name>A0A432LZI9_9GAMM</name>
<dbReference type="PANTHER" id="PTHR43157:SF31">
    <property type="entry name" value="PHOSPHATIDYLINOSITOL-GLYCAN BIOSYNTHESIS CLASS F PROTEIN"/>
    <property type="match status" value="1"/>
</dbReference>
<evidence type="ECO:0000256" key="1">
    <source>
        <dbReference type="ARBA" id="ARBA00023002"/>
    </source>
</evidence>
<dbReference type="RefSeq" id="WP_126687121.1">
    <property type="nucleotide sequence ID" value="NZ_RYYV01000037.1"/>
</dbReference>
<evidence type="ECO:0000256" key="2">
    <source>
        <dbReference type="RuleBase" id="RU000363"/>
    </source>
</evidence>
<evidence type="ECO:0000313" key="3">
    <source>
        <dbReference type="EMBL" id="RUL69178.1"/>
    </source>
</evidence>
<dbReference type="SUPFAM" id="SSF51735">
    <property type="entry name" value="NAD(P)-binding Rossmann-fold domains"/>
    <property type="match status" value="1"/>
</dbReference>
<gene>
    <name evidence="3" type="ORF">EKH80_22885</name>
</gene>
<protein>
    <submittedName>
        <fullName evidence="3">SDR family NAD(P)-dependent oxidoreductase</fullName>
    </submittedName>
</protein>
<organism evidence="3 4">
    <name type="scientific">Dyella choica</name>
    <dbReference type="NCBI Taxonomy" id="1927959"/>
    <lineage>
        <taxon>Bacteria</taxon>
        <taxon>Pseudomonadati</taxon>
        <taxon>Pseudomonadota</taxon>
        <taxon>Gammaproteobacteria</taxon>
        <taxon>Lysobacterales</taxon>
        <taxon>Rhodanobacteraceae</taxon>
        <taxon>Dyella</taxon>
    </lineage>
</organism>
<dbReference type="Gene3D" id="3.40.50.720">
    <property type="entry name" value="NAD(P)-binding Rossmann-like Domain"/>
    <property type="match status" value="1"/>
</dbReference>
<keyword evidence="4" id="KW-1185">Reference proteome</keyword>
<reference evidence="3 4" key="1">
    <citation type="submission" date="2018-12" db="EMBL/GenBank/DDBJ databases">
        <title>Dyella dinghuensis sp. nov. DHOA06 and Dyella choica sp. nov. 4M-K27, isolated from forest soil.</title>
        <authorList>
            <person name="Qiu L.-H."/>
            <person name="Gao Z.-H."/>
        </authorList>
    </citation>
    <scope>NUCLEOTIDE SEQUENCE [LARGE SCALE GENOMIC DNA]</scope>
    <source>
        <strain evidence="3 4">4M-K27</strain>
    </source>
</reference>
<keyword evidence="1" id="KW-0560">Oxidoreductase</keyword>
<dbReference type="InterPro" id="IPR036291">
    <property type="entry name" value="NAD(P)-bd_dom_sf"/>
</dbReference>
<dbReference type="Pfam" id="PF00106">
    <property type="entry name" value="adh_short"/>
    <property type="match status" value="1"/>
</dbReference>
<dbReference type="GO" id="GO:0016491">
    <property type="term" value="F:oxidoreductase activity"/>
    <property type="evidence" value="ECO:0007669"/>
    <property type="project" value="UniProtKB-KW"/>
</dbReference>
<dbReference type="EMBL" id="RYYV01000037">
    <property type="protein sequence ID" value="RUL69178.1"/>
    <property type="molecule type" value="Genomic_DNA"/>
</dbReference>
<accession>A0A432LZI9</accession>
<sequence>MTPQTILITGATDGLGRALADRFAQSGARLIIHGRSKRRCHEVAQEVSKASGNSQLEICVADFSRLRDVFAMIDQLRALTPTIDLLINNAGIGVEQARTITEDGYESVLQVNYLATYALSLGLAPAIKRACGRVVCVSSMSQAPIDFQDPQYENGWEGPQAYGRSKWAQVAFAAGMAARGGANAPSICSLHPGSFMPTKLVLGKYPVMDSLETGVETVWRVAHQSVSPDTNGMYFDQHGIALAIPEAYDASVQGKLLDLSAQLISKVPGNEIVGHWRDVLDSRAHRVAADTRK</sequence>
<dbReference type="Proteomes" id="UP000274358">
    <property type="component" value="Unassembled WGS sequence"/>
</dbReference>
<evidence type="ECO:0000313" key="4">
    <source>
        <dbReference type="Proteomes" id="UP000274358"/>
    </source>
</evidence>
<dbReference type="OrthoDB" id="109589at2"/>
<dbReference type="InterPro" id="IPR002347">
    <property type="entry name" value="SDR_fam"/>
</dbReference>
<comment type="caution">
    <text evidence="3">The sequence shown here is derived from an EMBL/GenBank/DDBJ whole genome shotgun (WGS) entry which is preliminary data.</text>
</comment>
<dbReference type="PRINTS" id="PR00081">
    <property type="entry name" value="GDHRDH"/>
</dbReference>
<comment type="similarity">
    <text evidence="2">Belongs to the short-chain dehydrogenases/reductases (SDR) family.</text>
</comment>
<proteinExistence type="inferred from homology"/>
<dbReference type="AlphaFoldDB" id="A0A432LZI9"/>